<feature type="non-terminal residue" evidence="1">
    <location>
        <position position="40"/>
    </location>
</feature>
<dbReference type="EMBL" id="CAJVPU010061331">
    <property type="protein sequence ID" value="CAG8778410.1"/>
    <property type="molecule type" value="Genomic_DNA"/>
</dbReference>
<comment type="caution">
    <text evidence="1">The sequence shown here is derived from an EMBL/GenBank/DDBJ whole genome shotgun (WGS) entry which is preliminary data.</text>
</comment>
<protein>
    <submittedName>
        <fullName evidence="1">17248_t:CDS:1</fullName>
    </submittedName>
</protein>
<accession>A0ACA9R5S6</accession>
<reference evidence="1" key="1">
    <citation type="submission" date="2021-06" db="EMBL/GenBank/DDBJ databases">
        <authorList>
            <person name="Kallberg Y."/>
            <person name="Tangrot J."/>
            <person name="Rosling A."/>
        </authorList>
    </citation>
    <scope>NUCLEOTIDE SEQUENCE</scope>
    <source>
        <strain evidence="1">IL203A</strain>
    </source>
</reference>
<keyword evidence="2" id="KW-1185">Reference proteome</keyword>
<dbReference type="Proteomes" id="UP000789702">
    <property type="component" value="Unassembled WGS sequence"/>
</dbReference>
<feature type="non-terminal residue" evidence="1">
    <location>
        <position position="1"/>
    </location>
</feature>
<gene>
    <name evidence="1" type="ORF">DHETER_LOCUS16265</name>
</gene>
<evidence type="ECO:0000313" key="1">
    <source>
        <dbReference type="EMBL" id="CAG8778410.1"/>
    </source>
</evidence>
<proteinExistence type="predicted"/>
<sequence>PFFGTDLGMSYNLKRWNYKKNYYEKRIYNKDGVFSIDEYE</sequence>
<evidence type="ECO:0000313" key="2">
    <source>
        <dbReference type="Proteomes" id="UP000789702"/>
    </source>
</evidence>
<organism evidence="1 2">
    <name type="scientific">Dentiscutata heterogama</name>
    <dbReference type="NCBI Taxonomy" id="1316150"/>
    <lineage>
        <taxon>Eukaryota</taxon>
        <taxon>Fungi</taxon>
        <taxon>Fungi incertae sedis</taxon>
        <taxon>Mucoromycota</taxon>
        <taxon>Glomeromycotina</taxon>
        <taxon>Glomeromycetes</taxon>
        <taxon>Diversisporales</taxon>
        <taxon>Gigasporaceae</taxon>
        <taxon>Dentiscutata</taxon>
    </lineage>
</organism>
<name>A0ACA9R5S6_9GLOM</name>